<keyword evidence="2" id="KW-1185">Reference proteome</keyword>
<organism evidence="1 2">
    <name type="scientific">Halolamina salina</name>
    <dbReference type="NCBI Taxonomy" id="1220023"/>
    <lineage>
        <taxon>Archaea</taxon>
        <taxon>Methanobacteriati</taxon>
        <taxon>Methanobacteriota</taxon>
        <taxon>Stenosarchaea group</taxon>
        <taxon>Halobacteria</taxon>
        <taxon>Halobacteriales</taxon>
        <taxon>Haloferacaceae</taxon>
    </lineage>
</organism>
<evidence type="ECO:0000313" key="1">
    <source>
        <dbReference type="EMBL" id="MFD1524985.1"/>
    </source>
</evidence>
<comment type="caution">
    <text evidence="1">The sequence shown here is derived from an EMBL/GenBank/DDBJ whole genome shotgun (WGS) entry which is preliminary data.</text>
</comment>
<dbReference type="EMBL" id="JBHUDH010000011">
    <property type="protein sequence ID" value="MFD1524985.1"/>
    <property type="molecule type" value="Genomic_DNA"/>
</dbReference>
<proteinExistence type="predicted"/>
<dbReference type="AlphaFoldDB" id="A0ABD6B2V7"/>
<accession>A0ABD6B2V7</accession>
<name>A0ABD6B2V7_9EURY</name>
<reference evidence="1 2" key="1">
    <citation type="journal article" date="2019" name="Int. J. Syst. Evol. Microbiol.">
        <title>The Global Catalogue of Microorganisms (GCM) 10K type strain sequencing project: providing services to taxonomists for standard genome sequencing and annotation.</title>
        <authorList>
            <consortium name="The Broad Institute Genomics Platform"/>
            <consortium name="The Broad Institute Genome Sequencing Center for Infectious Disease"/>
            <person name="Wu L."/>
            <person name="Ma J."/>
        </authorList>
    </citation>
    <scope>NUCLEOTIDE SEQUENCE [LARGE SCALE GENOMIC DNA]</scope>
    <source>
        <strain evidence="1 2">CGMCC 1.12285</strain>
    </source>
</reference>
<gene>
    <name evidence="1" type="ORF">ACFR9S_01535</name>
</gene>
<dbReference type="Proteomes" id="UP001597111">
    <property type="component" value="Unassembled WGS sequence"/>
</dbReference>
<dbReference type="RefSeq" id="WP_379817871.1">
    <property type="nucleotide sequence ID" value="NZ_JBHUDH010000011.1"/>
</dbReference>
<protein>
    <submittedName>
        <fullName evidence="1">Transcription antitermination protein</fullName>
    </submittedName>
</protein>
<evidence type="ECO:0000313" key="2">
    <source>
        <dbReference type="Proteomes" id="UP001597111"/>
    </source>
</evidence>
<sequence length="205" mass="21612">MDADTFLDELRDARGTELSRLSSSKAVYALTGGEMTGDAVRAGTARELHALTSVFDDWAETSEDDVADLFADAAVFAATSAGDFDTEAASDAATGITADALAGGETDVERLAGAAAALLVLEELTGQLVGFFVGDADRTSADEFRQFRSELGEYRDDAADLLAEHCADDADREIASEVGTDVIDAAYDWYVETLEGMGVEPKNVC</sequence>